<dbReference type="EMBL" id="JRAI01000066">
    <property type="protein sequence ID" value="KGN84723.1"/>
    <property type="molecule type" value="Genomic_DNA"/>
</dbReference>
<evidence type="ECO:0000256" key="6">
    <source>
        <dbReference type="ARBA" id="ARBA00022989"/>
    </source>
</evidence>
<dbReference type="Pfam" id="PF01594">
    <property type="entry name" value="AI-2E_transport"/>
    <property type="match status" value="1"/>
</dbReference>
<dbReference type="InterPro" id="IPR002549">
    <property type="entry name" value="AI-2E-like"/>
</dbReference>
<dbReference type="STRING" id="111105.HR09_01095"/>
<evidence type="ECO:0000256" key="7">
    <source>
        <dbReference type="ARBA" id="ARBA00023136"/>
    </source>
</evidence>
<evidence type="ECO:0000313" key="9">
    <source>
        <dbReference type="EMBL" id="KGN84723.1"/>
    </source>
</evidence>
<gene>
    <name evidence="9" type="ORF">HR08_08425</name>
</gene>
<organism evidence="9 10">
    <name type="scientific">Porphyromonas gulae</name>
    <dbReference type="NCBI Taxonomy" id="111105"/>
    <lineage>
        <taxon>Bacteria</taxon>
        <taxon>Pseudomonadati</taxon>
        <taxon>Bacteroidota</taxon>
        <taxon>Bacteroidia</taxon>
        <taxon>Bacteroidales</taxon>
        <taxon>Porphyromonadaceae</taxon>
        <taxon>Porphyromonas</taxon>
    </lineage>
</organism>
<feature type="transmembrane region" description="Helical" evidence="8">
    <location>
        <begin position="246"/>
        <end position="272"/>
    </location>
</feature>
<dbReference type="AlphaFoldDB" id="A0A0A2F136"/>
<name>A0A0A2F136_9PORP</name>
<accession>A0A0A2F136</accession>
<dbReference type="PANTHER" id="PTHR21716:SF53">
    <property type="entry name" value="PERMEASE PERM-RELATED"/>
    <property type="match status" value="1"/>
</dbReference>
<evidence type="ECO:0000256" key="1">
    <source>
        <dbReference type="ARBA" id="ARBA00004651"/>
    </source>
</evidence>
<feature type="transmembrane region" description="Helical" evidence="8">
    <location>
        <begin position="15"/>
        <end position="32"/>
    </location>
</feature>
<reference evidence="9 10" key="1">
    <citation type="submission" date="2014-08" db="EMBL/GenBank/DDBJ databases">
        <title>Porphyromonas gulae strain:COT-052_OH1451 Genome sequencing.</title>
        <authorList>
            <person name="Wallis C."/>
            <person name="Deusch O."/>
            <person name="O'Flynn C."/>
            <person name="Davis I."/>
            <person name="Jospin G."/>
            <person name="Darling A.E."/>
            <person name="Coil D.A."/>
            <person name="Alexiev A."/>
            <person name="Horsfall A."/>
            <person name="Kirkwood N."/>
            <person name="Harris S."/>
            <person name="Eisen J.A."/>
        </authorList>
    </citation>
    <scope>NUCLEOTIDE SEQUENCE [LARGE SCALE GENOMIC DNA]</scope>
    <source>
        <strain evidence="10">COT-052 OH1451</strain>
    </source>
</reference>
<evidence type="ECO:0000256" key="3">
    <source>
        <dbReference type="ARBA" id="ARBA00022448"/>
    </source>
</evidence>
<dbReference type="Proteomes" id="UP000030130">
    <property type="component" value="Unassembled WGS sequence"/>
</dbReference>
<dbReference type="OrthoDB" id="1010875at2"/>
<evidence type="ECO:0000256" key="4">
    <source>
        <dbReference type="ARBA" id="ARBA00022475"/>
    </source>
</evidence>
<feature type="transmembrane region" description="Helical" evidence="8">
    <location>
        <begin position="223"/>
        <end position="240"/>
    </location>
</feature>
<evidence type="ECO:0000313" key="10">
    <source>
        <dbReference type="Proteomes" id="UP000030130"/>
    </source>
</evidence>
<protein>
    <submittedName>
        <fullName evidence="9">Permease</fullName>
    </submittedName>
</protein>
<comment type="similarity">
    <text evidence="2">Belongs to the autoinducer-2 exporter (AI-2E) (TC 2.A.86) family.</text>
</comment>
<dbReference type="PANTHER" id="PTHR21716">
    <property type="entry name" value="TRANSMEMBRANE PROTEIN"/>
    <property type="match status" value="1"/>
</dbReference>
<evidence type="ECO:0000256" key="5">
    <source>
        <dbReference type="ARBA" id="ARBA00022692"/>
    </source>
</evidence>
<keyword evidence="7 8" id="KW-0472">Membrane</keyword>
<dbReference type="GO" id="GO:0055085">
    <property type="term" value="P:transmembrane transport"/>
    <property type="evidence" value="ECO:0007669"/>
    <property type="project" value="TreeGrafter"/>
</dbReference>
<keyword evidence="6 8" id="KW-1133">Transmembrane helix</keyword>
<feature type="transmembrane region" description="Helical" evidence="8">
    <location>
        <begin position="321"/>
        <end position="344"/>
    </location>
</feature>
<keyword evidence="3" id="KW-0813">Transport</keyword>
<comment type="subcellular location">
    <subcellularLocation>
        <location evidence="1">Cell membrane</location>
        <topology evidence="1">Multi-pass membrane protein</topology>
    </subcellularLocation>
</comment>
<dbReference type="eggNOG" id="COG0628">
    <property type="taxonomic scope" value="Bacteria"/>
</dbReference>
<evidence type="ECO:0000256" key="8">
    <source>
        <dbReference type="SAM" id="Phobius"/>
    </source>
</evidence>
<feature type="transmembrane region" description="Helical" evidence="8">
    <location>
        <begin position="68"/>
        <end position="90"/>
    </location>
</feature>
<dbReference type="RefSeq" id="WP_039421730.1">
    <property type="nucleotide sequence ID" value="NZ_JRAI01000066.1"/>
</dbReference>
<feature type="transmembrane region" description="Helical" evidence="8">
    <location>
        <begin position="164"/>
        <end position="183"/>
    </location>
</feature>
<dbReference type="GO" id="GO:0005886">
    <property type="term" value="C:plasma membrane"/>
    <property type="evidence" value="ECO:0007669"/>
    <property type="project" value="UniProtKB-SubCell"/>
</dbReference>
<keyword evidence="4" id="KW-1003">Cell membrane</keyword>
<proteinExistence type="inferred from homology"/>
<evidence type="ECO:0000256" key="2">
    <source>
        <dbReference type="ARBA" id="ARBA00009773"/>
    </source>
</evidence>
<sequence>MQSFFDREFTFDRTARLLFIILLVGGIMAIAIGLRGILIPFCMAWILAYVLMPLVRFVQYRLHFRFRFLSVITVLVLISALIFFAVLSLVPAVEEEVNKTISLLQQYRIDENLLQMLPAPIRKFLSESGSMKDLFKGISYEKLMENSKEIFGQLNKLVSGTISLFSYTTIFFIGVLYFIFILFDFEKLGKGFVNLFPVGHRIRVRSILKEVDKNMNSYFRGQALIALCVGILLSIGYKIIDFPLGVTLGLFVGMLNLIPYLQIVGLIPIVFLSVLKAAQTGQNFFVVLALGIGVMMIVQVIQDTILTPNIMGKRMGMSPAMILLSISIWGSLLGFFGLFIALPLTMSLYSVYKRYVIQDPKFIREEDEEVVPRKGLFRKHSRKAEK</sequence>
<feature type="transmembrane region" description="Helical" evidence="8">
    <location>
        <begin position="284"/>
        <end position="301"/>
    </location>
</feature>
<keyword evidence="5 8" id="KW-0812">Transmembrane</keyword>
<feature type="transmembrane region" description="Helical" evidence="8">
    <location>
        <begin position="38"/>
        <end position="56"/>
    </location>
</feature>
<comment type="caution">
    <text evidence="9">The sequence shown here is derived from an EMBL/GenBank/DDBJ whole genome shotgun (WGS) entry which is preliminary data.</text>
</comment>